<dbReference type="AlphaFoldDB" id="A0A1F7VK42"/>
<proteinExistence type="predicted"/>
<organism evidence="1 2">
    <name type="scientific">Candidatus Uhrbacteria bacterium RIFCSPLOWO2_02_FULL_54_37</name>
    <dbReference type="NCBI Taxonomy" id="1802412"/>
    <lineage>
        <taxon>Bacteria</taxon>
        <taxon>Candidatus Uhriibacteriota</taxon>
    </lineage>
</organism>
<sequence>MAGLPNLSLSLCLNEINAVYSSLKNHMDTLVKSGETPLVDSAPVRKLTSEQTAALKEFFYELPDLYAAEEVAFMEQIKKILREVQDAKRQLKSEYKGKGEPLEI</sequence>
<accession>A0A1F7VK42</accession>
<evidence type="ECO:0000313" key="1">
    <source>
        <dbReference type="EMBL" id="OGL90875.1"/>
    </source>
</evidence>
<dbReference type="Proteomes" id="UP000177750">
    <property type="component" value="Unassembled WGS sequence"/>
</dbReference>
<protein>
    <submittedName>
        <fullName evidence="1">Uncharacterized protein</fullName>
    </submittedName>
</protein>
<comment type="caution">
    <text evidence="1">The sequence shown here is derived from an EMBL/GenBank/DDBJ whole genome shotgun (WGS) entry which is preliminary data.</text>
</comment>
<dbReference type="EMBL" id="MGEU01000016">
    <property type="protein sequence ID" value="OGL90875.1"/>
    <property type="molecule type" value="Genomic_DNA"/>
</dbReference>
<gene>
    <name evidence="1" type="ORF">A3J36_03255</name>
</gene>
<evidence type="ECO:0000313" key="2">
    <source>
        <dbReference type="Proteomes" id="UP000177750"/>
    </source>
</evidence>
<name>A0A1F7VK42_9BACT</name>
<reference evidence="1 2" key="1">
    <citation type="journal article" date="2016" name="Nat. Commun.">
        <title>Thousands of microbial genomes shed light on interconnected biogeochemical processes in an aquifer system.</title>
        <authorList>
            <person name="Anantharaman K."/>
            <person name="Brown C.T."/>
            <person name="Hug L.A."/>
            <person name="Sharon I."/>
            <person name="Castelle C.J."/>
            <person name="Probst A.J."/>
            <person name="Thomas B.C."/>
            <person name="Singh A."/>
            <person name="Wilkins M.J."/>
            <person name="Karaoz U."/>
            <person name="Brodie E.L."/>
            <person name="Williams K.H."/>
            <person name="Hubbard S.S."/>
            <person name="Banfield J.F."/>
        </authorList>
    </citation>
    <scope>NUCLEOTIDE SEQUENCE [LARGE SCALE GENOMIC DNA]</scope>
</reference>